<sequence>MVLPVILVAPIYRLADYLAPRTLLWSANLLSLGCAAVTYKILPHHVEVAVLGAVVIGTLDALQRVGRIVAIKCYFPGAQIASSVPLTLTAQFIAGGLAGIGLVLFKANMTPGLALLITVSLFSIAALAAYLLPAPTKPPITLQVAPRLLTALGSLLQECPALRLSLYQFIVFVSLFQGFFNVSRVLLPAHVLGLGEVYVGLLQAVNSVAALVGAVLFYRLDKCNVRPLPMPMAVVSSLFMMLAAFGHDIQSSYIAYFFYIFFFELAFFKLQADLVRSTPTKAMPLMASVQYAGVYLGMIITIFVGSMLVKYVGLFSTSIIFVASYFVASNALRTTVTIKGKQPI</sequence>
<feature type="transmembrane region" description="Helical" evidence="1">
    <location>
        <begin position="166"/>
        <end position="186"/>
    </location>
</feature>
<dbReference type="SUPFAM" id="SSF103473">
    <property type="entry name" value="MFS general substrate transporter"/>
    <property type="match status" value="1"/>
</dbReference>
<dbReference type="InterPro" id="IPR036259">
    <property type="entry name" value="MFS_trans_sf"/>
</dbReference>
<keyword evidence="1" id="KW-0472">Membrane</keyword>
<organism evidence="2 3">
    <name type="scientific">Pseudomonas putida</name>
    <name type="common">Arthrobacter siderocapsulatus</name>
    <dbReference type="NCBI Taxonomy" id="303"/>
    <lineage>
        <taxon>Bacteria</taxon>
        <taxon>Pseudomonadati</taxon>
        <taxon>Pseudomonadota</taxon>
        <taxon>Gammaproteobacteria</taxon>
        <taxon>Pseudomonadales</taxon>
        <taxon>Pseudomonadaceae</taxon>
        <taxon>Pseudomonas</taxon>
    </lineage>
</organism>
<feature type="transmembrane region" description="Helical" evidence="1">
    <location>
        <begin position="282"/>
        <end position="305"/>
    </location>
</feature>
<feature type="transmembrane region" description="Helical" evidence="1">
    <location>
        <begin position="86"/>
        <end position="107"/>
    </location>
</feature>
<keyword evidence="1" id="KW-1133">Transmembrane helix</keyword>
<evidence type="ECO:0000313" key="2">
    <source>
        <dbReference type="EMBL" id="OUM26425.1"/>
    </source>
</evidence>
<dbReference type="Gene3D" id="1.20.1250.20">
    <property type="entry name" value="MFS general substrate transporter like domains"/>
    <property type="match status" value="1"/>
</dbReference>
<dbReference type="AlphaFoldDB" id="A0A1Y3KL57"/>
<reference evidence="2 3" key="1">
    <citation type="submission" date="2017-05" db="EMBL/GenBank/DDBJ databases">
        <title>Whole genome sequence of Pseudomonas putida isolate 1312 commercialized as a biostimulant.</title>
        <authorList>
            <person name="Crovadore J."/>
            <person name="Blanc P."/>
            <person name="Chablais R."/>
            <person name="Cochard B."/>
            <person name="Grizard D."/>
            <person name="Lefort F."/>
        </authorList>
    </citation>
    <scope>NUCLEOTIDE SEQUENCE [LARGE SCALE GENOMIC DNA]</scope>
    <source>
        <strain evidence="2 3">1312</strain>
    </source>
</reference>
<dbReference type="Proteomes" id="UP000196082">
    <property type="component" value="Unassembled WGS sequence"/>
</dbReference>
<keyword evidence="1" id="KW-0812">Transmembrane</keyword>
<feature type="transmembrane region" description="Helical" evidence="1">
    <location>
        <begin position="113"/>
        <end position="132"/>
    </location>
</feature>
<gene>
    <name evidence="2" type="ORF">B8W72_24110</name>
</gene>
<feature type="transmembrane region" description="Helical" evidence="1">
    <location>
        <begin position="311"/>
        <end position="332"/>
    </location>
</feature>
<feature type="transmembrane region" description="Helical" evidence="1">
    <location>
        <begin position="253"/>
        <end position="270"/>
    </location>
</feature>
<evidence type="ECO:0008006" key="4">
    <source>
        <dbReference type="Google" id="ProtNLM"/>
    </source>
</evidence>
<comment type="caution">
    <text evidence="2">The sequence shown here is derived from an EMBL/GenBank/DDBJ whole genome shotgun (WGS) entry which is preliminary data.</text>
</comment>
<dbReference type="EMBL" id="NFSB01000087">
    <property type="protein sequence ID" value="OUM26425.1"/>
    <property type="molecule type" value="Genomic_DNA"/>
</dbReference>
<evidence type="ECO:0000313" key="3">
    <source>
        <dbReference type="Proteomes" id="UP000196082"/>
    </source>
</evidence>
<proteinExistence type="predicted"/>
<accession>A0A1Y3KL57</accession>
<feature type="transmembrane region" description="Helical" evidence="1">
    <location>
        <begin position="198"/>
        <end position="218"/>
    </location>
</feature>
<protein>
    <recommendedName>
        <fullName evidence="4">MFS transporter</fullName>
    </recommendedName>
</protein>
<evidence type="ECO:0000256" key="1">
    <source>
        <dbReference type="SAM" id="Phobius"/>
    </source>
</evidence>
<name>A0A1Y3KL57_PSEPU</name>